<gene>
    <name evidence="1" type="ORF">Pth03_81890</name>
</gene>
<name>A0A8J3Y341_9ACTN</name>
<evidence type="ECO:0000313" key="2">
    <source>
        <dbReference type="Proteomes" id="UP000605992"/>
    </source>
</evidence>
<keyword evidence="2" id="KW-1185">Reference proteome</keyword>
<sequence length="106" mass="11805">MAQVKCRALISLLSSEEGGLSRELPSRTQSLVIRVSYDDHPEHGRPFSAEITADDDEPLAPGDKYHIVTMAFREPEAARYFHPGDRFALWFGHGVGRGIVSRRVVA</sequence>
<reference evidence="1" key="1">
    <citation type="submission" date="2021-01" db="EMBL/GenBank/DDBJ databases">
        <title>Whole genome shotgun sequence of Planotetraspora thailandica NBRC 104271.</title>
        <authorList>
            <person name="Komaki H."/>
            <person name="Tamura T."/>
        </authorList>
    </citation>
    <scope>NUCLEOTIDE SEQUENCE</scope>
    <source>
        <strain evidence="1">NBRC 104271</strain>
    </source>
</reference>
<protein>
    <submittedName>
        <fullName evidence="1">Uncharacterized protein</fullName>
    </submittedName>
</protein>
<dbReference type="AlphaFoldDB" id="A0A8J3Y341"/>
<comment type="caution">
    <text evidence="1">The sequence shown here is derived from an EMBL/GenBank/DDBJ whole genome shotgun (WGS) entry which is preliminary data.</text>
</comment>
<organism evidence="1 2">
    <name type="scientific">Planotetraspora thailandica</name>
    <dbReference type="NCBI Taxonomy" id="487172"/>
    <lineage>
        <taxon>Bacteria</taxon>
        <taxon>Bacillati</taxon>
        <taxon>Actinomycetota</taxon>
        <taxon>Actinomycetes</taxon>
        <taxon>Streptosporangiales</taxon>
        <taxon>Streptosporangiaceae</taxon>
        <taxon>Planotetraspora</taxon>
    </lineage>
</organism>
<dbReference type="RefSeq" id="WP_203949837.1">
    <property type="nucleotide sequence ID" value="NZ_BOOR01000099.1"/>
</dbReference>
<accession>A0A8J3Y341</accession>
<dbReference type="Proteomes" id="UP000605992">
    <property type="component" value="Unassembled WGS sequence"/>
</dbReference>
<dbReference type="EMBL" id="BOOR01000099">
    <property type="protein sequence ID" value="GII59800.1"/>
    <property type="molecule type" value="Genomic_DNA"/>
</dbReference>
<evidence type="ECO:0000313" key="1">
    <source>
        <dbReference type="EMBL" id="GII59800.1"/>
    </source>
</evidence>
<proteinExistence type="predicted"/>